<dbReference type="InterPro" id="IPR003593">
    <property type="entry name" value="AAA+_ATPase"/>
</dbReference>
<accession>A0A0F9IIY5</accession>
<dbReference type="Gene3D" id="3.40.50.300">
    <property type="entry name" value="P-loop containing nucleotide triphosphate hydrolases"/>
    <property type="match status" value="1"/>
</dbReference>
<dbReference type="Pfam" id="PF07728">
    <property type="entry name" value="AAA_5"/>
    <property type="match status" value="1"/>
</dbReference>
<name>A0A0F9IIY5_9ZZZZ</name>
<sequence>MKATQLATFLASAIAKRLPVLLVGPPGVGKTDISNQAAAQAGAKLLVSHPVVSDPTDAKGLPWVGKDGKSATFLPFGEMKQAIDATELTVWLLDDLGQAQPAVQASYMQLLLSRRINGHVLPDCVTFIAASNRRTDRAGVSGILEPVKSRFVSIITLEPSLDDWCQWAFTNADIPPELIAFLRFRPELLCKFTPSADLSNCPLPRTWHNAGKILGLQLPAAIEGEALGGAVGEGAAVELAAFLRMYRELPNIDAILLDPDVQPIPSDPAVLYAVVTGLAIKANDQNFGRIARYTERLASGGHGEFATLLIRDVMRKTPDLANTPEFARLASGETGKLFTGM</sequence>
<proteinExistence type="predicted"/>
<feature type="domain" description="AAA+ ATPase" evidence="1">
    <location>
        <begin position="16"/>
        <end position="150"/>
    </location>
</feature>
<comment type="caution">
    <text evidence="2">The sequence shown here is derived from an EMBL/GenBank/DDBJ whole genome shotgun (WGS) entry which is preliminary data.</text>
</comment>
<gene>
    <name evidence="2" type="ORF">LCGC14_1871490</name>
</gene>
<dbReference type="EMBL" id="LAZR01019103">
    <property type="protein sequence ID" value="KKL93760.1"/>
    <property type="molecule type" value="Genomic_DNA"/>
</dbReference>
<dbReference type="GO" id="GO:0005524">
    <property type="term" value="F:ATP binding"/>
    <property type="evidence" value="ECO:0007669"/>
    <property type="project" value="InterPro"/>
</dbReference>
<dbReference type="InterPro" id="IPR027417">
    <property type="entry name" value="P-loop_NTPase"/>
</dbReference>
<dbReference type="CDD" id="cd00009">
    <property type="entry name" value="AAA"/>
    <property type="match status" value="1"/>
</dbReference>
<protein>
    <recommendedName>
        <fullName evidence="1">AAA+ ATPase domain-containing protein</fullName>
    </recommendedName>
</protein>
<dbReference type="SMART" id="SM00382">
    <property type="entry name" value="AAA"/>
    <property type="match status" value="1"/>
</dbReference>
<organism evidence="2">
    <name type="scientific">marine sediment metagenome</name>
    <dbReference type="NCBI Taxonomy" id="412755"/>
    <lineage>
        <taxon>unclassified sequences</taxon>
        <taxon>metagenomes</taxon>
        <taxon>ecological metagenomes</taxon>
    </lineage>
</organism>
<dbReference type="GO" id="GO:0016887">
    <property type="term" value="F:ATP hydrolysis activity"/>
    <property type="evidence" value="ECO:0007669"/>
    <property type="project" value="InterPro"/>
</dbReference>
<dbReference type="AlphaFoldDB" id="A0A0F9IIY5"/>
<evidence type="ECO:0000259" key="1">
    <source>
        <dbReference type="SMART" id="SM00382"/>
    </source>
</evidence>
<reference evidence="2" key="1">
    <citation type="journal article" date="2015" name="Nature">
        <title>Complex archaea that bridge the gap between prokaryotes and eukaryotes.</title>
        <authorList>
            <person name="Spang A."/>
            <person name="Saw J.H."/>
            <person name="Jorgensen S.L."/>
            <person name="Zaremba-Niedzwiedzka K."/>
            <person name="Martijn J."/>
            <person name="Lind A.E."/>
            <person name="van Eijk R."/>
            <person name="Schleper C."/>
            <person name="Guy L."/>
            <person name="Ettema T.J."/>
        </authorList>
    </citation>
    <scope>NUCLEOTIDE SEQUENCE</scope>
</reference>
<dbReference type="SUPFAM" id="SSF52540">
    <property type="entry name" value="P-loop containing nucleoside triphosphate hydrolases"/>
    <property type="match status" value="1"/>
</dbReference>
<dbReference type="InterPro" id="IPR011704">
    <property type="entry name" value="ATPase_dyneun-rel_AAA"/>
</dbReference>
<evidence type="ECO:0000313" key="2">
    <source>
        <dbReference type="EMBL" id="KKL93760.1"/>
    </source>
</evidence>